<dbReference type="InParanoid" id="A8P1H4"/>
<dbReference type="GO" id="GO:0030414">
    <property type="term" value="F:peptidase inhibitor activity"/>
    <property type="evidence" value="ECO:0007669"/>
    <property type="project" value="TreeGrafter"/>
</dbReference>
<dbReference type="KEGG" id="cci:CC1G_05577"/>
<dbReference type="GO" id="GO:0030162">
    <property type="term" value="P:regulation of proteolysis"/>
    <property type="evidence" value="ECO:0007669"/>
    <property type="project" value="TreeGrafter"/>
</dbReference>
<evidence type="ECO:0000313" key="2">
    <source>
        <dbReference type="Proteomes" id="UP000001861"/>
    </source>
</evidence>
<dbReference type="EMBL" id="AACS02000013">
    <property type="protein sequence ID" value="EAU83673.1"/>
    <property type="molecule type" value="Genomic_DNA"/>
</dbReference>
<dbReference type="Proteomes" id="UP000001861">
    <property type="component" value="Unassembled WGS sequence"/>
</dbReference>
<organism evidence="1 2">
    <name type="scientific">Coprinopsis cinerea (strain Okayama-7 / 130 / ATCC MYA-4618 / FGSC 9003)</name>
    <name type="common">Inky cap fungus</name>
    <name type="synonym">Hormographiella aspergillata</name>
    <dbReference type="NCBI Taxonomy" id="240176"/>
    <lineage>
        <taxon>Eukaryota</taxon>
        <taxon>Fungi</taxon>
        <taxon>Dikarya</taxon>
        <taxon>Basidiomycota</taxon>
        <taxon>Agaricomycotina</taxon>
        <taxon>Agaricomycetes</taxon>
        <taxon>Agaricomycetidae</taxon>
        <taxon>Agaricales</taxon>
        <taxon>Agaricineae</taxon>
        <taxon>Psathyrellaceae</taxon>
        <taxon>Coprinopsis</taxon>
    </lineage>
</organism>
<dbReference type="STRING" id="240176.A8P1H4"/>
<dbReference type="RefSeq" id="XP_001838096.1">
    <property type="nucleotide sequence ID" value="XM_001838044.2"/>
</dbReference>
<proteinExistence type="predicted"/>
<dbReference type="PANTHER" id="PTHR11362">
    <property type="entry name" value="PHOSPHATIDYLETHANOLAMINE-BINDING PROTEIN"/>
    <property type="match status" value="1"/>
</dbReference>
<dbReference type="SUPFAM" id="SSF49777">
    <property type="entry name" value="PEBP-like"/>
    <property type="match status" value="1"/>
</dbReference>
<reference evidence="1 2" key="1">
    <citation type="journal article" date="2010" name="Proc. Natl. Acad. Sci. U.S.A.">
        <title>Insights into evolution of multicellular fungi from the assembled chromosomes of the mushroom Coprinopsis cinerea (Coprinus cinereus).</title>
        <authorList>
            <person name="Stajich J.E."/>
            <person name="Wilke S.K."/>
            <person name="Ahren D."/>
            <person name="Au C.H."/>
            <person name="Birren B.W."/>
            <person name="Borodovsky M."/>
            <person name="Burns C."/>
            <person name="Canback B."/>
            <person name="Casselton L.A."/>
            <person name="Cheng C.K."/>
            <person name="Deng J."/>
            <person name="Dietrich F.S."/>
            <person name="Fargo D.C."/>
            <person name="Farman M.L."/>
            <person name="Gathman A.C."/>
            <person name="Goldberg J."/>
            <person name="Guigo R."/>
            <person name="Hoegger P.J."/>
            <person name="Hooker J.B."/>
            <person name="Huggins A."/>
            <person name="James T.Y."/>
            <person name="Kamada T."/>
            <person name="Kilaru S."/>
            <person name="Kodira C."/>
            <person name="Kues U."/>
            <person name="Kupfer D."/>
            <person name="Kwan H.S."/>
            <person name="Lomsadze A."/>
            <person name="Li W."/>
            <person name="Lilly W.W."/>
            <person name="Ma L.J."/>
            <person name="Mackey A.J."/>
            <person name="Manning G."/>
            <person name="Martin F."/>
            <person name="Muraguchi H."/>
            <person name="Natvig D.O."/>
            <person name="Palmerini H."/>
            <person name="Ramesh M.A."/>
            <person name="Rehmeyer C.J."/>
            <person name="Roe B.A."/>
            <person name="Shenoy N."/>
            <person name="Stanke M."/>
            <person name="Ter-Hovhannisyan V."/>
            <person name="Tunlid A."/>
            <person name="Velagapudi R."/>
            <person name="Vision T.J."/>
            <person name="Zeng Q."/>
            <person name="Zolan M.E."/>
            <person name="Pukkila P.J."/>
        </authorList>
    </citation>
    <scope>NUCLEOTIDE SEQUENCE [LARGE SCALE GENOMIC DNA]</scope>
    <source>
        <strain evidence="2">Okayama-7 / 130 / ATCC MYA-4618 / FGSC 9003</strain>
    </source>
</reference>
<dbReference type="Gene3D" id="3.90.280.10">
    <property type="entry name" value="PEBP-like"/>
    <property type="match status" value="1"/>
</dbReference>
<keyword evidence="2" id="KW-1185">Reference proteome</keyword>
<dbReference type="Pfam" id="PF01161">
    <property type="entry name" value="PBP"/>
    <property type="match status" value="1"/>
</dbReference>
<dbReference type="AlphaFoldDB" id="A8P1H4"/>
<dbReference type="GO" id="GO:0005543">
    <property type="term" value="F:phospholipid binding"/>
    <property type="evidence" value="ECO:0007669"/>
    <property type="project" value="TreeGrafter"/>
</dbReference>
<evidence type="ECO:0008006" key="3">
    <source>
        <dbReference type="Google" id="ProtNLM"/>
    </source>
</evidence>
<gene>
    <name evidence="1" type="ORF">CC1G_05577</name>
</gene>
<dbReference type="GeneID" id="6014665"/>
<dbReference type="eggNOG" id="KOG3346">
    <property type="taxonomic scope" value="Eukaryota"/>
</dbReference>
<comment type="caution">
    <text evidence="1">The sequence shown here is derived from an EMBL/GenBank/DDBJ whole genome shotgun (WGS) entry which is preliminary data.</text>
</comment>
<dbReference type="GO" id="GO:0046578">
    <property type="term" value="P:regulation of Ras protein signal transduction"/>
    <property type="evidence" value="ECO:0007669"/>
    <property type="project" value="TreeGrafter"/>
</dbReference>
<dbReference type="OrthoDB" id="2506647at2759"/>
<accession>A8P1H4</accession>
<sequence>MSAPKVEQGEQIPDPHGTVVELLKAGEVIPDVIPEFRPSLFFSIIFPGFSTSATEITMGTTYERDRTLKEPEIEVVATVPELLSGSLEGNQTYTIVMTDPDAPSKQDPKFGEWRHWVTTGVKLPKAGSGVTFAAKTKPASTPYEPPAPPPGSGPHRYVVLMFQEPEGFTIPPDAVECKADLDSRPKWNAMKFAEKYGLKLVGANFFITQRD</sequence>
<dbReference type="CDD" id="cd00866">
    <property type="entry name" value="PEBP_euk"/>
    <property type="match status" value="1"/>
</dbReference>
<dbReference type="OMA" id="NWGYGTP"/>
<evidence type="ECO:0000313" key="1">
    <source>
        <dbReference type="EMBL" id="EAU83673.1"/>
    </source>
</evidence>
<dbReference type="InterPro" id="IPR008914">
    <property type="entry name" value="PEBP"/>
</dbReference>
<dbReference type="VEuPathDB" id="FungiDB:CC1G_05577"/>
<dbReference type="InterPro" id="IPR036610">
    <property type="entry name" value="PEBP-like_sf"/>
</dbReference>
<protein>
    <recommendedName>
        <fullName evidence="3">Phosphatidylethanolamine-binding protein</fullName>
    </recommendedName>
</protein>
<name>A8P1H4_COPC7</name>
<dbReference type="InterPro" id="IPR035810">
    <property type="entry name" value="PEBP_euk"/>
</dbReference>
<dbReference type="PANTHER" id="PTHR11362:SF148">
    <property type="entry name" value="CARBOXYPEPTIDASE Y INHIBITOR"/>
    <property type="match status" value="1"/>
</dbReference>